<gene>
    <name evidence="14" type="primary">uppP</name>
    <name evidence="15" type="ORF">A2V91_05960</name>
</gene>
<evidence type="ECO:0000256" key="14">
    <source>
        <dbReference type="HAMAP-Rule" id="MF_01006"/>
    </source>
</evidence>
<proteinExistence type="inferred from homology"/>
<evidence type="ECO:0000256" key="5">
    <source>
        <dbReference type="ARBA" id="ARBA00022475"/>
    </source>
</evidence>
<evidence type="ECO:0000256" key="4">
    <source>
        <dbReference type="ARBA" id="ARBA00021581"/>
    </source>
</evidence>
<keyword evidence="5 14" id="KW-1003">Cell membrane</keyword>
<dbReference type="GO" id="GO:0046677">
    <property type="term" value="P:response to antibiotic"/>
    <property type="evidence" value="ECO:0007669"/>
    <property type="project" value="UniProtKB-UniRule"/>
</dbReference>
<feature type="transmembrane region" description="Helical" evidence="14">
    <location>
        <begin position="48"/>
        <end position="69"/>
    </location>
</feature>
<dbReference type="NCBIfam" id="NF001390">
    <property type="entry name" value="PRK00281.1-4"/>
    <property type="match status" value="1"/>
</dbReference>
<accession>A0A1F6SY47</accession>
<evidence type="ECO:0000256" key="7">
    <source>
        <dbReference type="ARBA" id="ARBA00022801"/>
    </source>
</evidence>
<sequence length="265" mass="29061">MNLILLQALILGVVEGLTEFLPVSSTGHLIVAGDAIGFTGERAKTFEIFIQLGSILGVVWFYRARVTGLVTGLHRKPEQRFVLNLFIAFLPAAGIGLLTHKYIKAYLFSPVTVAAALIVGGFLILYIERWHRHRGARVHSMDAMTPADAFKVGIAQAFSLFPGTSRSGATIMGGLLAGLSRTTATEFSFFLAMPTMFAATLYDLLKNISLLRVEDVPHFAIGFVAAFLVALVVVKLFLGYVARHDFAPFAWYRIGFGALVLLYFW</sequence>
<evidence type="ECO:0000256" key="3">
    <source>
        <dbReference type="ARBA" id="ARBA00012374"/>
    </source>
</evidence>
<comment type="subcellular location">
    <subcellularLocation>
        <location evidence="1 14">Cell membrane</location>
        <topology evidence="1 14">Multi-pass membrane protein</topology>
    </subcellularLocation>
</comment>
<comment type="function">
    <text evidence="14">Catalyzes the dephosphorylation of undecaprenyl diphosphate (UPP). Confers resistance to bacitracin.</text>
</comment>
<dbReference type="EMBL" id="MFSR01000088">
    <property type="protein sequence ID" value="OGI37609.1"/>
    <property type="molecule type" value="Genomic_DNA"/>
</dbReference>
<evidence type="ECO:0000256" key="9">
    <source>
        <dbReference type="ARBA" id="ARBA00023136"/>
    </source>
</evidence>
<evidence type="ECO:0000313" key="16">
    <source>
        <dbReference type="Proteomes" id="UP000179334"/>
    </source>
</evidence>
<dbReference type="NCBIfam" id="NF001389">
    <property type="entry name" value="PRK00281.1-2"/>
    <property type="match status" value="1"/>
</dbReference>
<comment type="catalytic activity">
    <reaction evidence="13 14">
        <text>di-trans,octa-cis-undecaprenyl diphosphate + H2O = di-trans,octa-cis-undecaprenyl phosphate + phosphate + H(+)</text>
        <dbReference type="Rhea" id="RHEA:28094"/>
        <dbReference type="ChEBI" id="CHEBI:15377"/>
        <dbReference type="ChEBI" id="CHEBI:15378"/>
        <dbReference type="ChEBI" id="CHEBI:43474"/>
        <dbReference type="ChEBI" id="CHEBI:58405"/>
        <dbReference type="ChEBI" id="CHEBI:60392"/>
        <dbReference type="EC" id="3.6.1.27"/>
    </reaction>
</comment>
<feature type="transmembrane region" description="Helical" evidence="14">
    <location>
        <begin position="81"/>
        <end position="99"/>
    </location>
</feature>
<evidence type="ECO:0000256" key="8">
    <source>
        <dbReference type="ARBA" id="ARBA00022989"/>
    </source>
</evidence>
<feature type="transmembrane region" description="Helical" evidence="14">
    <location>
        <begin position="217"/>
        <end position="238"/>
    </location>
</feature>
<comment type="similarity">
    <text evidence="2 14">Belongs to the UppP family.</text>
</comment>
<comment type="caution">
    <text evidence="15">The sequence shown here is derived from an EMBL/GenBank/DDBJ whole genome shotgun (WGS) entry which is preliminary data.</text>
</comment>
<dbReference type="HAMAP" id="MF_01006">
    <property type="entry name" value="Undec_diphosphatase"/>
    <property type="match status" value="1"/>
</dbReference>
<evidence type="ECO:0000313" key="15">
    <source>
        <dbReference type="EMBL" id="OGI37609.1"/>
    </source>
</evidence>
<keyword evidence="10 14" id="KW-0046">Antibiotic resistance</keyword>
<evidence type="ECO:0000256" key="10">
    <source>
        <dbReference type="ARBA" id="ARBA00023251"/>
    </source>
</evidence>
<dbReference type="Proteomes" id="UP000179334">
    <property type="component" value="Unassembled WGS sequence"/>
</dbReference>
<keyword evidence="9 14" id="KW-0472">Membrane</keyword>
<dbReference type="AlphaFoldDB" id="A0A1F6SY47"/>
<keyword evidence="7 14" id="KW-0378">Hydrolase</keyword>
<dbReference type="GO" id="GO:0005886">
    <property type="term" value="C:plasma membrane"/>
    <property type="evidence" value="ECO:0007669"/>
    <property type="project" value="UniProtKB-SubCell"/>
</dbReference>
<reference evidence="15 16" key="1">
    <citation type="journal article" date="2016" name="Nat. Commun.">
        <title>Thousands of microbial genomes shed light on interconnected biogeochemical processes in an aquifer system.</title>
        <authorList>
            <person name="Anantharaman K."/>
            <person name="Brown C.T."/>
            <person name="Hug L.A."/>
            <person name="Sharon I."/>
            <person name="Castelle C.J."/>
            <person name="Probst A.J."/>
            <person name="Thomas B.C."/>
            <person name="Singh A."/>
            <person name="Wilkins M.J."/>
            <person name="Karaoz U."/>
            <person name="Brodie E.L."/>
            <person name="Williams K.H."/>
            <person name="Hubbard S.S."/>
            <person name="Banfield J.F."/>
        </authorList>
    </citation>
    <scope>NUCLEOTIDE SEQUENCE [LARGE SCALE GENOMIC DNA]</scope>
</reference>
<evidence type="ECO:0000256" key="2">
    <source>
        <dbReference type="ARBA" id="ARBA00010621"/>
    </source>
</evidence>
<dbReference type="GO" id="GO:0071555">
    <property type="term" value="P:cell wall organization"/>
    <property type="evidence" value="ECO:0007669"/>
    <property type="project" value="UniProtKB-KW"/>
</dbReference>
<feature type="transmembrane region" description="Helical" evidence="14">
    <location>
        <begin position="187"/>
        <end position="205"/>
    </location>
</feature>
<feature type="transmembrane region" description="Helical" evidence="14">
    <location>
        <begin position="105"/>
        <end position="127"/>
    </location>
</feature>
<dbReference type="GO" id="GO:0050380">
    <property type="term" value="F:undecaprenyl-diphosphatase activity"/>
    <property type="evidence" value="ECO:0007669"/>
    <property type="project" value="UniProtKB-UniRule"/>
</dbReference>
<evidence type="ECO:0000256" key="12">
    <source>
        <dbReference type="ARBA" id="ARBA00032932"/>
    </source>
</evidence>
<dbReference type="InterPro" id="IPR003824">
    <property type="entry name" value="UppP"/>
</dbReference>
<protein>
    <recommendedName>
        <fullName evidence="4 14">Undecaprenyl-diphosphatase</fullName>
        <ecNumber evidence="3 14">3.6.1.27</ecNumber>
    </recommendedName>
    <alternativeName>
        <fullName evidence="12 14">Bacitracin resistance protein</fullName>
    </alternativeName>
    <alternativeName>
        <fullName evidence="11 14">Undecaprenyl pyrophosphate phosphatase</fullName>
    </alternativeName>
</protein>
<dbReference type="Pfam" id="PF02673">
    <property type="entry name" value="BacA"/>
    <property type="match status" value="1"/>
</dbReference>
<keyword evidence="6 14" id="KW-0812">Transmembrane</keyword>
<feature type="transmembrane region" description="Helical" evidence="14">
    <location>
        <begin position="245"/>
        <end position="264"/>
    </location>
</feature>
<evidence type="ECO:0000256" key="6">
    <source>
        <dbReference type="ARBA" id="ARBA00022692"/>
    </source>
</evidence>
<keyword evidence="14" id="KW-0133">Cell shape</keyword>
<evidence type="ECO:0000256" key="13">
    <source>
        <dbReference type="ARBA" id="ARBA00047594"/>
    </source>
</evidence>
<dbReference type="PANTHER" id="PTHR30622">
    <property type="entry name" value="UNDECAPRENYL-DIPHOSPHATASE"/>
    <property type="match status" value="1"/>
</dbReference>
<dbReference type="EC" id="3.6.1.27" evidence="3 14"/>
<dbReference type="NCBIfam" id="TIGR00753">
    <property type="entry name" value="undec_PP_bacA"/>
    <property type="match status" value="1"/>
</dbReference>
<evidence type="ECO:0000256" key="1">
    <source>
        <dbReference type="ARBA" id="ARBA00004651"/>
    </source>
</evidence>
<name>A0A1F6SY47_9PROT</name>
<dbReference type="GO" id="GO:0008360">
    <property type="term" value="P:regulation of cell shape"/>
    <property type="evidence" value="ECO:0007669"/>
    <property type="project" value="UniProtKB-KW"/>
</dbReference>
<dbReference type="PANTHER" id="PTHR30622:SF3">
    <property type="entry name" value="UNDECAPRENYL-DIPHOSPHATASE"/>
    <property type="match status" value="1"/>
</dbReference>
<organism evidence="15 16">
    <name type="scientific">Candidatus Muproteobacteria bacterium RBG_16_64_10</name>
    <dbReference type="NCBI Taxonomy" id="1817757"/>
    <lineage>
        <taxon>Bacteria</taxon>
        <taxon>Pseudomonadati</taxon>
        <taxon>Pseudomonadota</taxon>
        <taxon>Candidatus Muproteobacteria</taxon>
    </lineage>
</organism>
<dbReference type="GO" id="GO:0009252">
    <property type="term" value="P:peptidoglycan biosynthetic process"/>
    <property type="evidence" value="ECO:0007669"/>
    <property type="project" value="UniProtKB-KW"/>
</dbReference>
<evidence type="ECO:0000256" key="11">
    <source>
        <dbReference type="ARBA" id="ARBA00032707"/>
    </source>
</evidence>
<keyword evidence="14" id="KW-0961">Cell wall biogenesis/degradation</keyword>
<comment type="miscellaneous">
    <text evidence="14">Bacitracin is thought to be involved in the inhibition of peptidoglycan synthesis by sequestering undecaprenyl diphosphate, thereby reducing the pool of lipid carrier available.</text>
</comment>
<keyword evidence="8 14" id="KW-1133">Transmembrane helix</keyword>
<keyword evidence="14" id="KW-0573">Peptidoglycan synthesis</keyword>